<accession>A0ACB9BP93</accession>
<organism evidence="1 2">
    <name type="scientific">Cichorium intybus</name>
    <name type="common">Chicory</name>
    <dbReference type="NCBI Taxonomy" id="13427"/>
    <lineage>
        <taxon>Eukaryota</taxon>
        <taxon>Viridiplantae</taxon>
        <taxon>Streptophyta</taxon>
        <taxon>Embryophyta</taxon>
        <taxon>Tracheophyta</taxon>
        <taxon>Spermatophyta</taxon>
        <taxon>Magnoliopsida</taxon>
        <taxon>eudicotyledons</taxon>
        <taxon>Gunneridae</taxon>
        <taxon>Pentapetalae</taxon>
        <taxon>asterids</taxon>
        <taxon>campanulids</taxon>
        <taxon>Asterales</taxon>
        <taxon>Asteraceae</taxon>
        <taxon>Cichorioideae</taxon>
        <taxon>Cichorieae</taxon>
        <taxon>Cichoriinae</taxon>
        <taxon>Cichorium</taxon>
    </lineage>
</organism>
<proteinExistence type="predicted"/>
<evidence type="ECO:0000313" key="1">
    <source>
        <dbReference type="EMBL" id="KAI3723825.1"/>
    </source>
</evidence>
<protein>
    <submittedName>
        <fullName evidence="1">Uncharacterized protein</fullName>
    </submittedName>
</protein>
<evidence type="ECO:0000313" key="2">
    <source>
        <dbReference type="Proteomes" id="UP001055811"/>
    </source>
</evidence>
<gene>
    <name evidence="1" type="ORF">L2E82_35584</name>
</gene>
<comment type="caution">
    <text evidence="1">The sequence shown here is derived from an EMBL/GenBank/DDBJ whole genome shotgun (WGS) entry which is preliminary data.</text>
</comment>
<keyword evidence="2" id="KW-1185">Reference proteome</keyword>
<dbReference type="EMBL" id="CM042014">
    <property type="protein sequence ID" value="KAI3723825.1"/>
    <property type="molecule type" value="Genomic_DNA"/>
</dbReference>
<sequence length="108" mass="12445">MKLRRFLLLLPPSTTVLDEMPKWDHVGMELRLCEQEDTCQELNQSLTGVDHTEPYKKKDFCKKDIFCFMPHNINAFSCSKQSPSFRGHSPGKLKTVAAKYLEVKSDNP</sequence>
<name>A0ACB9BP93_CICIN</name>
<dbReference type="Proteomes" id="UP001055811">
    <property type="component" value="Linkage Group LG06"/>
</dbReference>
<reference evidence="2" key="1">
    <citation type="journal article" date="2022" name="Mol. Ecol. Resour.">
        <title>The genomes of chicory, endive, great burdock and yacon provide insights into Asteraceae palaeo-polyploidization history and plant inulin production.</title>
        <authorList>
            <person name="Fan W."/>
            <person name="Wang S."/>
            <person name="Wang H."/>
            <person name="Wang A."/>
            <person name="Jiang F."/>
            <person name="Liu H."/>
            <person name="Zhao H."/>
            <person name="Xu D."/>
            <person name="Zhang Y."/>
        </authorList>
    </citation>
    <scope>NUCLEOTIDE SEQUENCE [LARGE SCALE GENOMIC DNA]</scope>
    <source>
        <strain evidence="2">cv. Punajuju</strain>
    </source>
</reference>
<reference evidence="1 2" key="2">
    <citation type="journal article" date="2022" name="Mol. Ecol. Resour.">
        <title>The genomes of chicory, endive, great burdock and yacon provide insights into Asteraceae paleo-polyploidization history and plant inulin production.</title>
        <authorList>
            <person name="Fan W."/>
            <person name="Wang S."/>
            <person name="Wang H."/>
            <person name="Wang A."/>
            <person name="Jiang F."/>
            <person name="Liu H."/>
            <person name="Zhao H."/>
            <person name="Xu D."/>
            <person name="Zhang Y."/>
        </authorList>
    </citation>
    <scope>NUCLEOTIDE SEQUENCE [LARGE SCALE GENOMIC DNA]</scope>
    <source>
        <strain evidence="2">cv. Punajuju</strain>
        <tissue evidence="1">Leaves</tissue>
    </source>
</reference>